<evidence type="ECO:0000259" key="4">
    <source>
        <dbReference type="Pfam" id="PF14571"/>
    </source>
</evidence>
<reference evidence="5 6" key="1">
    <citation type="submission" date="2020-10" db="EMBL/GenBank/DDBJ databases">
        <title>Plant Genome Project.</title>
        <authorList>
            <person name="Zhang R.-G."/>
        </authorList>
    </citation>
    <scope>NUCLEOTIDE SEQUENCE [LARGE SCALE GENOMIC DNA]</scope>
    <source>
        <strain evidence="5">FAFU-HL-1</strain>
        <tissue evidence="5">Leaf</tissue>
    </source>
</reference>
<accession>A0A835N8D5</accession>
<dbReference type="PANTHER" id="PTHR31875">
    <property type="entry name" value="PROTEIN DEHYDRATION-INDUCED 19"/>
    <property type="match status" value="1"/>
</dbReference>
<feature type="domain" description="Di19 zinc-binding" evidence="3">
    <location>
        <begin position="47"/>
        <end position="99"/>
    </location>
</feature>
<comment type="similarity">
    <text evidence="1">Belongs to the Di19 family.</text>
</comment>
<organism evidence="5 6">
    <name type="scientific">Salix dunnii</name>
    <dbReference type="NCBI Taxonomy" id="1413687"/>
    <lineage>
        <taxon>Eukaryota</taxon>
        <taxon>Viridiplantae</taxon>
        <taxon>Streptophyta</taxon>
        <taxon>Embryophyta</taxon>
        <taxon>Tracheophyta</taxon>
        <taxon>Spermatophyta</taxon>
        <taxon>Magnoliopsida</taxon>
        <taxon>eudicotyledons</taxon>
        <taxon>Gunneridae</taxon>
        <taxon>Pentapetalae</taxon>
        <taxon>rosids</taxon>
        <taxon>fabids</taxon>
        <taxon>Malpighiales</taxon>
        <taxon>Salicaceae</taxon>
        <taxon>Saliceae</taxon>
        <taxon>Salix</taxon>
    </lineage>
</organism>
<dbReference type="InterPro" id="IPR027935">
    <property type="entry name" value="Di19_C"/>
</dbReference>
<keyword evidence="2" id="KW-0472">Membrane</keyword>
<feature type="domain" description="Di19 C-terminal" evidence="4">
    <location>
        <begin position="177"/>
        <end position="276"/>
    </location>
</feature>
<evidence type="ECO:0000256" key="2">
    <source>
        <dbReference type="SAM" id="Phobius"/>
    </source>
</evidence>
<dbReference type="InterPro" id="IPR008598">
    <property type="entry name" value="Di19_Zn-bd"/>
</dbReference>
<dbReference type="PANTHER" id="PTHR31875:SF25">
    <property type="entry name" value="PROTEIN DEHYDRATION-INDUCED 19 HOMOLOG 2"/>
    <property type="match status" value="1"/>
</dbReference>
<proteinExistence type="inferred from homology"/>
<dbReference type="InterPro" id="IPR033347">
    <property type="entry name" value="Di19"/>
</dbReference>
<evidence type="ECO:0000313" key="5">
    <source>
        <dbReference type="EMBL" id="KAF9688134.1"/>
    </source>
</evidence>
<name>A0A835N8D5_9ROSI</name>
<gene>
    <name evidence="5" type="ORF">SADUNF_Sadunf02G0165600</name>
</gene>
<protein>
    <recommendedName>
        <fullName evidence="7">Drought induced 19 protein type zinc-binding domain-containing protein</fullName>
    </recommendedName>
</protein>
<dbReference type="Pfam" id="PF14571">
    <property type="entry name" value="Di19_C"/>
    <property type="match status" value="1"/>
</dbReference>
<dbReference type="Proteomes" id="UP000657918">
    <property type="component" value="Unassembled WGS sequence"/>
</dbReference>
<keyword evidence="2" id="KW-1133">Transmembrane helix</keyword>
<evidence type="ECO:0008006" key="7">
    <source>
        <dbReference type="Google" id="ProtNLM"/>
    </source>
</evidence>
<evidence type="ECO:0000313" key="6">
    <source>
        <dbReference type="Proteomes" id="UP000657918"/>
    </source>
</evidence>
<comment type="caution">
    <text evidence="5">The sequence shown here is derived from an EMBL/GenBank/DDBJ whole genome shotgun (WGS) entry which is preliminary data.</text>
</comment>
<keyword evidence="6" id="KW-1185">Reference proteome</keyword>
<feature type="transmembrane region" description="Helical" evidence="2">
    <location>
        <begin position="128"/>
        <end position="148"/>
    </location>
</feature>
<dbReference type="Pfam" id="PF05605">
    <property type="entry name" value="zf-Di19"/>
    <property type="match status" value="1"/>
</dbReference>
<feature type="transmembrane region" description="Helical" evidence="2">
    <location>
        <begin position="104"/>
        <end position="122"/>
    </location>
</feature>
<dbReference type="EMBL" id="JADGMS010000002">
    <property type="protein sequence ID" value="KAF9688134.1"/>
    <property type="molecule type" value="Genomic_DNA"/>
</dbReference>
<evidence type="ECO:0000259" key="3">
    <source>
        <dbReference type="Pfam" id="PF05605"/>
    </source>
</evidence>
<keyword evidence="2" id="KW-0812">Transmembrane</keyword>
<sequence>MEDDTWSFGLSTSSSSRSYQSVLKSLSDLCIDFEEIEEEDDDELRTEYQCPYCTEDFDLVELCSHVDEEHYLEAKSGVCPVCFNKVGMDMVDHITTEHQTIYKISFFCSIIGNFFLSFHLFLLDMYFLILHLVRLLPFELFLVLLFRLETMLASLTRDYNLQKLKLQKSKSHLNSTFLKKELEDGYLQALCSGSSSVVSPSNLAPDPLLSFICNVPPAEKYESAQPSLSSKVTVEEKNSDVKLLERNDHLSPLSDEEHMEKARRSEFVQGLLLSTIFDDGQ</sequence>
<dbReference type="OrthoDB" id="6270329at2759"/>
<dbReference type="AlphaFoldDB" id="A0A835N8D5"/>
<evidence type="ECO:0000256" key="1">
    <source>
        <dbReference type="ARBA" id="ARBA00007109"/>
    </source>
</evidence>